<accession>A0A5J5E5K7</accession>
<dbReference type="SUPFAM" id="SSF46689">
    <property type="entry name" value="Homeodomain-like"/>
    <property type="match status" value="1"/>
</dbReference>
<reference evidence="6 7" key="1">
    <citation type="journal article" date="2019" name="Syst. Appl. Microbiol.">
        <title>Characterization of Bifidobacterium species in feaces of the Egyptian fruit bat: Description of B. vespertilionis sp. nov. and B. rousetti sp. nov.</title>
        <authorList>
            <person name="Modesto M."/>
            <person name="Satti M."/>
            <person name="Watanabe K."/>
            <person name="Puglisi E."/>
            <person name="Morelli L."/>
            <person name="Huang C.-H."/>
            <person name="Liou J.-S."/>
            <person name="Miyashita M."/>
            <person name="Tamura T."/>
            <person name="Saito S."/>
            <person name="Mori K."/>
            <person name="Huang L."/>
            <person name="Sciavilla P."/>
            <person name="Sandri C."/>
            <person name="Spiezio C."/>
            <person name="Vitali F."/>
            <person name="Cavalieri D."/>
            <person name="Perpetuini G."/>
            <person name="Tofalo R."/>
            <person name="Bonetti A."/>
            <person name="Arita M."/>
            <person name="Mattarelli P."/>
        </authorList>
    </citation>
    <scope>NUCLEOTIDE SEQUENCE [LARGE SCALE GENOMIC DNA]</scope>
    <source>
        <strain evidence="4 7">RST16</strain>
        <strain evidence="5 6">RST8</strain>
    </source>
</reference>
<dbReference type="InterPro" id="IPR050624">
    <property type="entry name" value="HTH-type_Tx_Regulator"/>
</dbReference>
<dbReference type="Pfam" id="PF00440">
    <property type="entry name" value="TetR_N"/>
    <property type="match status" value="1"/>
</dbReference>
<dbReference type="InterPro" id="IPR009057">
    <property type="entry name" value="Homeodomain-like_sf"/>
</dbReference>
<evidence type="ECO:0000256" key="1">
    <source>
        <dbReference type="ARBA" id="ARBA00023125"/>
    </source>
</evidence>
<proteinExistence type="predicted"/>
<feature type="DNA-binding region" description="H-T-H motif" evidence="2">
    <location>
        <begin position="32"/>
        <end position="51"/>
    </location>
</feature>
<organism evidence="5 6">
    <name type="scientific">Bifidobacterium vespertilionis</name>
    <dbReference type="NCBI Taxonomy" id="2562524"/>
    <lineage>
        <taxon>Bacteria</taxon>
        <taxon>Bacillati</taxon>
        <taxon>Actinomycetota</taxon>
        <taxon>Actinomycetes</taxon>
        <taxon>Bifidobacteriales</taxon>
        <taxon>Bifidobacteriaceae</taxon>
        <taxon>Bifidobacterium</taxon>
    </lineage>
</organism>
<comment type="caution">
    <text evidence="5">The sequence shown here is derived from an EMBL/GenBank/DDBJ whole genome shotgun (WGS) entry which is preliminary data.</text>
</comment>
<dbReference type="PANTHER" id="PTHR43479:SF7">
    <property type="entry name" value="TETR-FAMILY TRANSCRIPTIONAL REGULATOR"/>
    <property type="match status" value="1"/>
</dbReference>
<sequence length="194" mass="21444">MGRPKSGDVSATQKMQETFWQLLAAKPYDQITVSDITRTSGLNRSAFYYHYANIPELADDAIAALYAKTAVSTFIARIIHSPTDATAEEGYIRFISDQDYLASARKVILIAGPHSTPGLVRQLKDFIIEVWLRILMIDPKTLDDAQRVTLEFAVSGILGIFGWAPSAGNPRDIAPLIRQSHIPETIAQLVNSLK</sequence>
<dbReference type="OrthoDB" id="9810250at2"/>
<gene>
    <name evidence="5" type="ORF">EM848_01760</name>
    <name evidence="4" type="ORF">EMO90_02465</name>
</gene>
<dbReference type="EMBL" id="RZOA01000002">
    <property type="protein sequence ID" value="KAA8824560.1"/>
    <property type="molecule type" value="Genomic_DNA"/>
</dbReference>
<dbReference type="Gene3D" id="1.10.357.10">
    <property type="entry name" value="Tetracycline Repressor, domain 2"/>
    <property type="match status" value="1"/>
</dbReference>
<dbReference type="PROSITE" id="PS50977">
    <property type="entry name" value="HTH_TETR_2"/>
    <property type="match status" value="1"/>
</dbReference>
<dbReference type="GO" id="GO:0003677">
    <property type="term" value="F:DNA binding"/>
    <property type="evidence" value="ECO:0007669"/>
    <property type="project" value="UniProtKB-UniRule"/>
</dbReference>
<protein>
    <submittedName>
        <fullName evidence="5">TetR/AcrR family transcriptional regulator</fullName>
    </submittedName>
</protein>
<dbReference type="EMBL" id="RZNZ01000002">
    <property type="protein sequence ID" value="KAA8822077.1"/>
    <property type="molecule type" value="Genomic_DNA"/>
</dbReference>
<keyword evidence="1 2" id="KW-0238">DNA-binding</keyword>
<feature type="domain" description="HTH tetR-type" evidence="3">
    <location>
        <begin position="9"/>
        <end position="69"/>
    </location>
</feature>
<keyword evidence="7" id="KW-1185">Reference proteome</keyword>
<evidence type="ECO:0000259" key="3">
    <source>
        <dbReference type="PROSITE" id="PS50977"/>
    </source>
</evidence>
<dbReference type="AlphaFoldDB" id="A0A5J5E5K7"/>
<evidence type="ECO:0000313" key="4">
    <source>
        <dbReference type="EMBL" id="KAA8822077.1"/>
    </source>
</evidence>
<dbReference type="Proteomes" id="UP000345527">
    <property type="component" value="Unassembled WGS sequence"/>
</dbReference>
<evidence type="ECO:0000256" key="2">
    <source>
        <dbReference type="PROSITE-ProRule" id="PRU00335"/>
    </source>
</evidence>
<dbReference type="Proteomes" id="UP000374630">
    <property type="component" value="Unassembled WGS sequence"/>
</dbReference>
<evidence type="ECO:0000313" key="7">
    <source>
        <dbReference type="Proteomes" id="UP000374630"/>
    </source>
</evidence>
<dbReference type="InterPro" id="IPR001647">
    <property type="entry name" value="HTH_TetR"/>
</dbReference>
<dbReference type="PANTHER" id="PTHR43479">
    <property type="entry name" value="ACREF/ENVCD OPERON REPRESSOR-RELATED"/>
    <property type="match status" value="1"/>
</dbReference>
<evidence type="ECO:0000313" key="5">
    <source>
        <dbReference type="EMBL" id="KAA8824560.1"/>
    </source>
</evidence>
<name>A0A5J5E5K7_9BIFI</name>
<evidence type="ECO:0000313" key="6">
    <source>
        <dbReference type="Proteomes" id="UP000345527"/>
    </source>
</evidence>
<dbReference type="RefSeq" id="WP_150353294.1">
    <property type="nucleotide sequence ID" value="NZ_RZNZ01000002.1"/>
</dbReference>